<dbReference type="Proteomes" id="UP000265663">
    <property type="component" value="Unassembled WGS sequence"/>
</dbReference>
<dbReference type="EMBL" id="KE747826">
    <property type="protein sequence ID" value="RMZ71316.1"/>
    <property type="molecule type" value="Genomic_DNA"/>
</dbReference>
<organism evidence="2 3">
    <name type="scientific">Pyrenophora seminiperda CCB06</name>
    <dbReference type="NCBI Taxonomy" id="1302712"/>
    <lineage>
        <taxon>Eukaryota</taxon>
        <taxon>Fungi</taxon>
        <taxon>Dikarya</taxon>
        <taxon>Ascomycota</taxon>
        <taxon>Pezizomycotina</taxon>
        <taxon>Dothideomycetes</taxon>
        <taxon>Pleosporomycetidae</taxon>
        <taxon>Pleosporales</taxon>
        <taxon>Pleosporineae</taxon>
        <taxon>Pleosporaceae</taxon>
        <taxon>Pyrenophora</taxon>
    </lineage>
</organism>
<protein>
    <submittedName>
        <fullName evidence="2">Lincomycin-condensing lmbA</fullName>
    </submittedName>
</protein>
<evidence type="ECO:0000313" key="2">
    <source>
        <dbReference type="EMBL" id="RMZ71316.1"/>
    </source>
</evidence>
<feature type="chain" id="PRO_5018105593" evidence="1">
    <location>
        <begin position="19"/>
        <end position="184"/>
    </location>
</feature>
<dbReference type="AlphaFoldDB" id="A0A3M7M9X9"/>
<dbReference type="OrthoDB" id="440424at2759"/>
<evidence type="ECO:0000313" key="3">
    <source>
        <dbReference type="Proteomes" id="UP000265663"/>
    </source>
</evidence>
<gene>
    <name evidence="2" type="ORF">GMOD_00005851</name>
</gene>
<reference evidence="2 3" key="1">
    <citation type="journal article" date="2014" name="PLoS ONE">
        <title>De novo Genome Assembly of the Fungal Plant Pathogen Pyrenophora semeniperda.</title>
        <authorList>
            <person name="Soliai M.M."/>
            <person name="Meyer S.E."/>
            <person name="Udall J.A."/>
            <person name="Elzinga D.E."/>
            <person name="Hermansen R.A."/>
            <person name="Bodily P.M."/>
            <person name="Hart A.A."/>
            <person name="Coleman C.E."/>
        </authorList>
    </citation>
    <scope>NUCLEOTIDE SEQUENCE [LARGE SCALE GENOMIC DNA]</scope>
    <source>
        <strain evidence="2 3">CCB06</strain>
        <tissue evidence="2">Mycelium</tissue>
    </source>
</reference>
<evidence type="ECO:0000256" key="1">
    <source>
        <dbReference type="SAM" id="SignalP"/>
    </source>
</evidence>
<sequence length="184" mass="20019">MALVRFQAALAGLVCCGAQPEDDTYLDEKAALLSPSDRRGAGDVAEDVVTIILRTSITGPALRMKLDSIVSRYGWSDNVAKLVLSKLSQALTDPHEKLASPARDAYNKACEAATRTRGFLLQPPFLCTVNALGVLAILAPWVLEVLGFGELGLIAGTFVCRRFYFFSCKPWDCEITIWSDCRGC</sequence>
<proteinExistence type="predicted"/>
<feature type="signal peptide" evidence="1">
    <location>
        <begin position="1"/>
        <end position="18"/>
    </location>
</feature>
<keyword evidence="1" id="KW-0732">Signal</keyword>
<keyword evidence="3" id="KW-1185">Reference proteome</keyword>
<accession>A0A3M7M9X9</accession>
<name>A0A3M7M9X9_9PLEO</name>